<evidence type="ECO:0000256" key="2">
    <source>
        <dbReference type="ARBA" id="ARBA00009320"/>
    </source>
</evidence>
<keyword evidence="6" id="KW-0663">Pyridoxal phosphate</keyword>
<dbReference type="InterPro" id="IPR005786">
    <property type="entry name" value="B_amino_transII"/>
</dbReference>
<dbReference type="InterPro" id="IPR043132">
    <property type="entry name" value="BCAT-like_C"/>
</dbReference>
<dbReference type="AlphaFoldDB" id="G0TRZ9"/>
<keyword evidence="5 9" id="KW-0808">Transferase</keyword>
<comment type="cofactor">
    <cofactor evidence="1">
        <name>pyridoxal 5'-phosphate</name>
        <dbReference type="ChEBI" id="CHEBI:597326"/>
    </cofactor>
</comment>
<organism evidence="9">
    <name type="scientific">Trypanosoma vivax (strain Y486)</name>
    <dbReference type="NCBI Taxonomy" id="1055687"/>
    <lineage>
        <taxon>Eukaryota</taxon>
        <taxon>Discoba</taxon>
        <taxon>Euglenozoa</taxon>
        <taxon>Kinetoplastea</taxon>
        <taxon>Metakinetoplastina</taxon>
        <taxon>Trypanosomatida</taxon>
        <taxon>Trypanosomatidae</taxon>
        <taxon>Trypanosoma</taxon>
        <taxon>Duttonella</taxon>
    </lineage>
</organism>
<evidence type="ECO:0000256" key="1">
    <source>
        <dbReference type="ARBA" id="ARBA00001933"/>
    </source>
</evidence>
<dbReference type="GO" id="GO:0009082">
    <property type="term" value="P:branched-chain amino acid biosynthetic process"/>
    <property type="evidence" value="ECO:0007669"/>
    <property type="project" value="UniProtKB-KW"/>
</dbReference>
<proteinExistence type="inferred from homology"/>
<dbReference type="InterPro" id="IPR033939">
    <property type="entry name" value="BCAT_family"/>
</dbReference>
<dbReference type="GO" id="GO:0004084">
    <property type="term" value="F:branched-chain-amino-acid transaminase activity"/>
    <property type="evidence" value="ECO:0007669"/>
    <property type="project" value="UniProtKB-EC"/>
</dbReference>
<dbReference type="InterPro" id="IPR043131">
    <property type="entry name" value="BCAT-like_N"/>
</dbReference>
<evidence type="ECO:0000256" key="6">
    <source>
        <dbReference type="ARBA" id="ARBA00022898"/>
    </source>
</evidence>
<protein>
    <submittedName>
        <fullName evidence="9">Putative branched-chain amino acid aminotransferase</fullName>
        <ecNumber evidence="9">2.6.1.42</ecNumber>
    </submittedName>
</protein>
<dbReference type="SUPFAM" id="SSF56752">
    <property type="entry name" value="D-aminoacid aminotransferase-like PLP-dependent enzymes"/>
    <property type="match status" value="1"/>
</dbReference>
<dbReference type="GO" id="GO:0008652">
    <property type="term" value="P:amino acid biosynthetic process"/>
    <property type="evidence" value="ECO:0007669"/>
    <property type="project" value="UniProtKB-KW"/>
</dbReference>
<feature type="modified residue" description="N6-(pyridoxal phosphate)lysine" evidence="8">
    <location>
        <position position="199"/>
    </location>
</feature>
<sequence length="365" mass="40645">MSFKASQLTIQRTVNAPPLPPLKGVKFGSIFSPHMLLVDSDATGKWGKPSIVPFHNFSMPPQSACLHYALQCFEGMKVYRDSKGGVRLFRPERNCARFLSSTRRLCFPDFDPSELLALIKEFVKVERDYVPAERGYSLYLRPTAIGTAAEIAAAPSSTSRIFLIASPVGPYYSEGLKPVKLLVEEHRRRAWPGGVGNVKLGANYAAPMLVQRQAQERGLHQVLWLGAHEDVQEVGAMNFFCLWRPSSGSSETELITAPLDGTILPGVTRDCVLELARKWGDHRVSERSFTVGELVEALRENRVIECFGCGTAAIVSPVDGLSYKDEFFQIPHQDPAKSITQRVLKEITDIQYGDVEHDWSHLVDI</sequence>
<dbReference type="EMBL" id="HE573018">
    <property type="protein sequence ID" value="CCC46723.1"/>
    <property type="molecule type" value="Genomic_DNA"/>
</dbReference>
<evidence type="ECO:0000256" key="8">
    <source>
        <dbReference type="PIRSR" id="PIRSR006468-1"/>
    </source>
</evidence>
<keyword evidence="4" id="KW-0028">Amino-acid biosynthesis</keyword>
<evidence type="ECO:0000256" key="7">
    <source>
        <dbReference type="ARBA" id="ARBA00023304"/>
    </source>
</evidence>
<dbReference type="NCBIfam" id="TIGR01123">
    <property type="entry name" value="ilvE_II"/>
    <property type="match status" value="1"/>
</dbReference>
<dbReference type="CDD" id="cd01557">
    <property type="entry name" value="BCAT_beta_family"/>
    <property type="match status" value="1"/>
</dbReference>
<dbReference type="Gene3D" id="3.30.470.10">
    <property type="match status" value="1"/>
</dbReference>
<dbReference type="PANTHER" id="PTHR11825:SF44">
    <property type="entry name" value="BRANCHED-CHAIN-AMINO-ACID AMINOTRANSFERASE"/>
    <property type="match status" value="1"/>
</dbReference>
<accession>G0TRZ9</accession>
<name>G0TRZ9_TRYVY</name>
<dbReference type="NCBIfam" id="NF009897">
    <property type="entry name" value="PRK13357.1"/>
    <property type="match status" value="1"/>
</dbReference>
<reference evidence="9" key="1">
    <citation type="journal article" date="2012" name="Proc. Natl. Acad. Sci. U.S.A.">
        <title>Antigenic diversity is generated by distinct evolutionary mechanisms in African trypanosome species.</title>
        <authorList>
            <person name="Jackson A.P."/>
            <person name="Berry A."/>
            <person name="Aslett M."/>
            <person name="Allison H.C."/>
            <person name="Burton P."/>
            <person name="Vavrova-Anderson J."/>
            <person name="Brown R."/>
            <person name="Browne H."/>
            <person name="Corton N."/>
            <person name="Hauser H."/>
            <person name="Gamble J."/>
            <person name="Gilderthorp R."/>
            <person name="Marcello L."/>
            <person name="McQuillan J."/>
            <person name="Otto T.D."/>
            <person name="Quail M.A."/>
            <person name="Sanders M.J."/>
            <person name="van Tonder A."/>
            <person name="Ginger M.L."/>
            <person name="Field M.C."/>
            <person name="Barry J.D."/>
            <person name="Hertz-Fowler C."/>
            <person name="Berriman M."/>
        </authorList>
    </citation>
    <scope>NUCLEOTIDE SEQUENCE</scope>
    <source>
        <strain evidence="9">Y486</strain>
    </source>
</reference>
<dbReference type="InterPro" id="IPR001544">
    <property type="entry name" value="Aminotrans_IV"/>
</dbReference>
<dbReference type="PANTHER" id="PTHR11825">
    <property type="entry name" value="SUBGROUP IIII AMINOTRANSFERASE"/>
    <property type="match status" value="1"/>
</dbReference>
<dbReference type="Pfam" id="PF01063">
    <property type="entry name" value="Aminotran_4"/>
    <property type="match status" value="1"/>
</dbReference>
<keyword evidence="3 9" id="KW-0032">Aminotransferase</keyword>
<dbReference type="FunFam" id="3.20.10.10:FF:000004">
    <property type="entry name" value="Branched-chain-amino-acid aminotransferase"/>
    <property type="match status" value="1"/>
</dbReference>
<dbReference type="EC" id="2.6.1.42" evidence="9"/>
<keyword evidence="7" id="KW-0100">Branched-chain amino acid biosynthesis</keyword>
<dbReference type="PIRSF" id="PIRSF006468">
    <property type="entry name" value="BCAT1"/>
    <property type="match status" value="1"/>
</dbReference>
<evidence type="ECO:0000256" key="4">
    <source>
        <dbReference type="ARBA" id="ARBA00022605"/>
    </source>
</evidence>
<evidence type="ECO:0000313" key="9">
    <source>
        <dbReference type="EMBL" id="CCC46723.1"/>
    </source>
</evidence>
<evidence type="ECO:0000256" key="3">
    <source>
        <dbReference type="ARBA" id="ARBA00022576"/>
    </source>
</evidence>
<dbReference type="Gene3D" id="3.20.10.10">
    <property type="entry name" value="D-amino Acid Aminotransferase, subunit A, domain 2"/>
    <property type="match status" value="1"/>
</dbReference>
<evidence type="ECO:0000256" key="5">
    <source>
        <dbReference type="ARBA" id="ARBA00022679"/>
    </source>
</evidence>
<dbReference type="InterPro" id="IPR036038">
    <property type="entry name" value="Aminotransferase-like"/>
</dbReference>
<comment type="similarity">
    <text evidence="2">Belongs to the class-IV pyridoxal-phosphate-dependent aminotransferase family.</text>
</comment>
<dbReference type="VEuPathDB" id="TriTrypDB:TvY486_0201360"/>
<gene>
    <name evidence="9" type="ORF">TVY486_0201360</name>
</gene>
<dbReference type="OMA" id="LTEVFAC"/>